<dbReference type="AlphaFoldDB" id="A0A1I3BQJ3"/>
<dbReference type="PANTHER" id="PTHR36115:SF6">
    <property type="entry name" value="PROLINE-RICH ANTIGEN HOMOLOG"/>
    <property type="match status" value="1"/>
</dbReference>
<gene>
    <name evidence="10" type="ORF">SAMN05216561_101272</name>
</gene>
<feature type="domain" description="FHA" evidence="9">
    <location>
        <begin position="269"/>
        <end position="329"/>
    </location>
</feature>
<evidence type="ECO:0000313" key="11">
    <source>
        <dbReference type="Proteomes" id="UP000198649"/>
    </source>
</evidence>
<evidence type="ECO:0000256" key="8">
    <source>
        <dbReference type="SAM" id="Phobius"/>
    </source>
</evidence>
<feature type="transmembrane region" description="Helical" evidence="8">
    <location>
        <begin position="55"/>
        <end position="79"/>
    </location>
</feature>
<keyword evidence="3" id="KW-0597">Phosphoprotein</keyword>
<dbReference type="InterPro" id="IPR008984">
    <property type="entry name" value="SMAD_FHA_dom_sf"/>
</dbReference>
<dbReference type="InterPro" id="IPR000253">
    <property type="entry name" value="FHA_dom"/>
</dbReference>
<keyword evidence="2" id="KW-1003">Cell membrane</keyword>
<keyword evidence="6 8" id="KW-0472">Membrane</keyword>
<dbReference type="RefSeq" id="WP_091109773.1">
    <property type="nucleotide sequence ID" value="NZ_BKAF01000001.1"/>
</dbReference>
<protein>
    <submittedName>
        <fullName evidence="10">Uncharacterized membrane protein YckC, RDD family</fullName>
    </submittedName>
</protein>
<dbReference type="Proteomes" id="UP000198649">
    <property type="component" value="Unassembled WGS sequence"/>
</dbReference>
<organism evidence="10 11">
    <name type="scientific">Nocardioides psychrotolerans</name>
    <dbReference type="NCBI Taxonomy" id="1005945"/>
    <lineage>
        <taxon>Bacteria</taxon>
        <taxon>Bacillati</taxon>
        <taxon>Actinomycetota</taxon>
        <taxon>Actinomycetes</taxon>
        <taxon>Propionibacteriales</taxon>
        <taxon>Nocardioidaceae</taxon>
        <taxon>Nocardioides</taxon>
    </lineage>
</organism>
<dbReference type="Pfam" id="PF06271">
    <property type="entry name" value="RDD"/>
    <property type="match status" value="1"/>
</dbReference>
<keyword evidence="4 8" id="KW-0812">Transmembrane</keyword>
<feature type="compositionally biased region" description="Pro residues" evidence="7">
    <location>
        <begin position="233"/>
        <end position="244"/>
    </location>
</feature>
<name>A0A1I3BQJ3_9ACTN</name>
<evidence type="ECO:0000256" key="7">
    <source>
        <dbReference type="SAM" id="MobiDB-lite"/>
    </source>
</evidence>
<evidence type="ECO:0000256" key="5">
    <source>
        <dbReference type="ARBA" id="ARBA00022989"/>
    </source>
</evidence>
<dbReference type="Pfam" id="PF00498">
    <property type="entry name" value="FHA"/>
    <property type="match status" value="1"/>
</dbReference>
<comment type="subcellular location">
    <subcellularLocation>
        <location evidence="1">Cell membrane</location>
        <topology evidence="1">Multi-pass membrane protein</topology>
    </subcellularLocation>
</comment>
<evidence type="ECO:0000256" key="2">
    <source>
        <dbReference type="ARBA" id="ARBA00022475"/>
    </source>
</evidence>
<keyword evidence="5 8" id="KW-1133">Transmembrane helix</keyword>
<dbReference type="EMBL" id="FOQG01000001">
    <property type="protein sequence ID" value="SFH64545.1"/>
    <property type="molecule type" value="Genomic_DNA"/>
</dbReference>
<evidence type="ECO:0000256" key="1">
    <source>
        <dbReference type="ARBA" id="ARBA00004651"/>
    </source>
</evidence>
<reference evidence="10 11" key="1">
    <citation type="submission" date="2016-10" db="EMBL/GenBank/DDBJ databases">
        <authorList>
            <person name="de Groot N.N."/>
        </authorList>
    </citation>
    <scope>NUCLEOTIDE SEQUENCE [LARGE SCALE GENOMIC DNA]</scope>
    <source>
        <strain evidence="10 11">CGMCC 1.11156</strain>
    </source>
</reference>
<dbReference type="OrthoDB" id="3254248at2"/>
<dbReference type="SUPFAM" id="SSF49879">
    <property type="entry name" value="SMAD/FHA domain"/>
    <property type="match status" value="1"/>
</dbReference>
<sequence length="359" mass="37099">MTQLATSEATTYPPAELDRRFYAFVVDRLVAWGLYAAAVYAAYRYLIEPGNLGGGIGLVVGSVLVVGLGFSLLLGLAGASPGKALLGLRVVAVETGAPIGVGRAVLRSLILGVAALPTFGIGVASLAWTAVMDRGEQRRGWHDLVTHAVVVDVRPAPEVDDVVEDRPRQVVNLTAMRLVPAAAAPAPAAPVPAAPTPRRAAPVDAPRPTAPPTAPYAQLGPPLVAAPRRSAPPTSPPTAPPTAPPAESAVPSWRVAFDTGEEFVVAGLALVGRRPEARSGESVSHLVPLRSSDMSLSKTHAQFQVTPAGALVVMDRGSTNGSVVIRQGVSKALTAGRPTTLLAGDSVCFGDRRMTVERA</sequence>
<evidence type="ECO:0000259" key="9">
    <source>
        <dbReference type="PROSITE" id="PS50006"/>
    </source>
</evidence>
<evidence type="ECO:0000256" key="4">
    <source>
        <dbReference type="ARBA" id="ARBA00022692"/>
    </source>
</evidence>
<dbReference type="STRING" id="1005945.SAMN05216561_101272"/>
<feature type="transmembrane region" description="Helical" evidence="8">
    <location>
        <begin position="109"/>
        <end position="131"/>
    </location>
</feature>
<evidence type="ECO:0000313" key="10">
    <source>
        <dbReference type="EMBL" id="SFH64545.1"/>
    </source>
</evidence>
<evidence type="ECO:0000256" key="6">
    <source>
        <dbReference type="ARBA" id="ARBA00023136"/>
    </source>
</evidence>
<feature type="region of interest" description="Disordered" evidence="7">
    <location>
        <begin position="184"/>
        <end position="249"/>
    </location>
</feature>
<evidence type="ECO:0000256" key="3">
    <source>
        <dbReference type="ARBA" id="ARBA00022553"/>
    </source>
</evidence>
<dbReference type="PANTHER" id="PTHR36115">
    <property type="entry name" value="PROLINE-RICH ANTIGEN HOMOLOG-RELATED"/>
    <property type="match status" value="1"/>
</dbReference>
<dbReference type="InterPro" id="IPR051791">
    <property type="entry name" value="Pra-immunoreactive"/>
</dbReference>
<dbReference type="PROSITE" id="PS50006">
    <property type="entry name" value="FHA_DOMAIN"/>
    <property type="match status" value="1"/>
</dbReference>
<dbReference type="InterPro" id="IPR010432">
    <property type="entry name" value="RDD"/>
</dbReference>
<proteinExistence type="predicted"/>
<accession>A0A1I3BQJ3</accession>
<dbReference type="CDD" id="cd00060">
    <property type="entry name" value="FHA"/>
    <property type="match status" value="1"/>
</dbReference>
<feature type="transmembrane region" description="Helical" evidence="8">
    <location>
        <begin position="21"/>
        <end position="43"/>
    </location>
</feature>
<feature type="compositionally biased region" description="Low complexity" evidence="7">
    <location>
        <begin position="196"/>
        <end position="207"/>
    </location>
</feature>
<dbReference type="Gene3D" id="2.60.200.20">
    <property type="match status" value="1"/>
</dbReference>
<keyword evidence="11" id="KW-1185">Reference proteome</keyword>
<dbReference type="GO" id="GO:0005886">
    <property type="term" value="C:plasma membrane"/>
    <property type="evidence" value="ECO:0007669"/>
    <property type="project" value="UniProtKB-SubCell"/>
</dbReference>